<protein>
    <submittedName>
        <fullName evidence="2">T9SS type A sorting domain-containing protein</fullName>
    </submittedName>
</protein>
<dbReference type="RefSeq" id="WP_196953988.1">
    <property type="nucleotide sequence ID" value="NZ_JADWYK010000002.1"/>
</dbReference>
<evidence type="ECO:0000313" key="2">
    <source>
        <dbReference type="EMBL" id="MBG8552979.1"/>
    </source>
</evidence>
<sequence length="152" mass="17197">MDSLTSLVKQNAWPDLIRYHSAARDSFRLRFDRRTLRKFYAGQPGIFPIYRVQPESTAQRAVVTQPHTAAPDTSISLYPNPASRHATLDFGTAAHREVQVYTTQGRLLKSYSSEASRFVLPVSQLPAATYLVCITPMNSSKQSRTFRLLVQH</sequence>
<organism evidence="2 3">
    <name type="scientific">Hymenobacter guriensis</name>
    <dbReference type="NCBI Taxonomy" id="2793065"/>
    <lineage>
        <taxon>Bacteria</taxon>
        <taxon>Pseudomonadati</taxon>
        <taxon>Bacteroidota</taxon>
        <taxon>Cytophagia</taxon>
        <taxon>Cytophagales</taxon>
        <taxon>Hymenobacteraceae</taxon>
        <taxon>Hymenobacter</taxon>
    </lineage>
</organism>
<dbReference type="Pfam" id="PF18962">
    <property type="entry name" value="Por_Secre_tail"/>
    <property type="match status" value="1"/>
</dbReference>
<dbReference type="EMBL" id="JADWYK010000002">
    <property type="protein sequence ID" value="MBG8552979.1"/>
    <property type="molecule type" value="Genomic_DNA"/>
</dbReference>
<dbReference type="Proteomes" id="UP000601099">
    <property type="component" value="Unassembled WGS sequence"/>
</dbReference>
<proteinExistence type="predicted"/>
<dbReference type="InterPro" id="IPR026444">
    <property type="entry name" value="Secre_tail"/>
</dbReference>
<comment type="caution">
    <text evidence="2">The sequence shown here is derived from an EMBL/GenBank/DDBJ whole genome shotgun (WGS) entry which is preliminary data.</text>
</comment>
<dbReference type="NCBIfam" id="TIGR04183">
    <property type="entry name" value="Por_Secre_tail"/>
    <property type="match status" value="1"/>
</dbReference>
<reference evidence="2 3" key="1">
    <citation type="submission" date="2020-11" db="EMBL/GenBank/DDBJ databases">
        <title>Hymenobacter sp.</title>
        <authorList>
            <person name="Kim M.K."/>
        </authorList>
    </citation>
    <scope>NUCLEOTIDE SEQUENCE [LARGE SCALE GENOMIC DNA]</scope>
    <source>
        <strain evidence="2 3">BT594</strain>
    </source>
</reference>
<accession>A0ABS0KYQ8</accession>
<evidence type="ECO:0000259" key="1">
    <source>
        <dbReference type="Pfam" id="PF18962"/>
    </source>
</evidence>
<keyword evidence="3" id="KW-1185">Reference proteome</keyword>
<evidence type="ECO:0000313" key="3">
    <source>
        <dbReference type="Proteomes" id="UP000601099"/>
    </source>
</evidence>
<name>A0ABS0KYQ8_9BACT</name>
<gene>
    <name evidence="2" type="ORF">I5L79_05450</name>
</gene>
<feature type="domain" description="Secretion system C-terminal sorting" evidence="1">
    <location>
        <begin position="77"/>
        <end position="142"/>
    </location>
</feature>